<proteinExistence type="predicted"/>
<name>A0A0D0DIZ5_9AGAM</name>
<accession>A0A0D0DIZ5</accession>
<dbReference type="InParanoid" id="A0A0D0DIZ5"/>
<evidence type="ECO:0000313" key="2">
    <source>
        <dbReference type="Proteomes" id="UP000054538"/>
    </source>
</evidence>
<sequence>MYGWIENIQKQRKRAGEVKIARVGIWKCTGAAENSQAGWDKPFRVDVSCFEVISWILSTGGHFRQD</sequence>
<dbReference type="Proteomes" id="UP000054538">
    <property type="component" value="Unassembled WGS sequence"/>
</dbReference>
<dbReference type="HOGENOM" id="CLU_2961496_0_0_1"/>
<organism evidence="1 2">
    <name type="scientific">Paxillus rubicundulus Ve08.2h10</name>
    <dbReference type="NCBI Taxonomy" id="930991"/>
    <lineage>
        <taxon>Eukaryota</taxon>
        <taxon>Fungi</taxon>
        <taxon>Dikarya</taxon>
        <taxon>Basidiomycota</taxon>
        <taxon>Agaricomycotina</taxon>
        <taxon>Agaricomycetes</taxon>
        <taxon>Agaricomycetidae</taxon>
        <taxon>Boletales</taxon>
        <taxon>Paxilineae</taxon>
        <taxon>Paxillaceae</taxon>
        <taxon>Paxillus</taxon>
    </lineage>
</organism>
<keyword evidence="2" id="KW-1185">Reference proteome</keyword>
<evidence type="ECO:0000313" key="1">
    <source>
        <dbReference type="EMBL" id="KIK81569.1"/>
    </source>
</evidence>
<reference evidence="1 2" key="1">
    <citation type="submission" date="2014-04" db="EMBL/GenBank/DDBJ databases">
        <authorList>
            <consortium name="DOE Joint Genome Institute"/>
            <person name="Kuo A."/>
            <person name="Kohler A."/>
            <person name="Jargeat P."/>
            <person name="Nagy L.G."/>
            <person name="Floudas D."/>
            <person name="Copeland A."/>
            <person name="Barry K.W."/>
            <person name="Cichocki N."/>
            <person name="Veneault-Fourrey C."/>
            <person name="LaButti K."/>
            <person name="Lindquist E.A."/>
            <person name="Lipzen A."/>
            <person name="Lundell T."/>
            <person name="Morin E."/>
            <person name="Murat C."/>
            <person name="Sun H."/>
            <person name="Tunlid A."/>
            <person name="Henrissat B."/>
            <person name="Grigoriev I.V."/>
            <person name="Hibbett D.S."/>
            <person name="Martin F."/>
            <person name="Nordberg H.P."/>
            <person name="Cantor M.N."/>
            <person name="Hua S.X."/>
        </authorList>
    </citation>
    <scope>NUCLEOTIDE SEQUENCE [LARGE SCALE GENOMIC DNA]</scope>
    <source>
        <strain evidence="1 2">Ve08.2h10</strain>
    </source>
</reference>
<dbReference type="AlphaFoldDB" id="A0A0D0DIZ5"/>
<gene>
    <name evidence="1" type="ORF">PAXRUDRAFT_832754</name>
</gene>
<dbReference type="EMBL" id="KN825773">
    <property type="protein sequence ID" value="KIK81569.1"/>
    <property type="molecule type" value="Genomic_DNA"/>
</dbReference>
<reference evidence="2" key="2">
    <citation type="submission" date="2015-01" db="EMBL/GenBank/DDBJ databases">
        <title>Evolutionary Origins and Diversification of the Mycorrhizal Mutualists.</title>
        <authorList>
            <consortium name="DOE Joint Genome Institute"/>
            <consortium name="Mycorrhizal Genomics Consortium"/>
            <person name="Kohler A."/>
            <person name="Kuo A."/>
            <person name="Nagy L.G."/>
            <person name="Floudas D."/>
            <person name="Copeland A."/>
            <person name="Barry K.W."/>
            <person name="Cichocki N."/>
            <person name="Veneault-Fourrey C."/>
            <person name="LaButti K."/>
            <person name="Lindquist E.A."/>
            <person name="Lipzen A."/>
            <person name="Lundell T."/>
            <person name="Morin E."/>
            <person name="Murat C."/>
            <person name="Riley R."/>
            <person name="Ohm R."/>
            <person name="Sun H."/>
            <person name="Tunlid A."/>
            <person name="Henrissat B."/>
            <person name="Grigoriev I.V."/>
            <person name="Hibbett D.S."/>
            <person name="Martin F."/>
        </authorList>
    </citation>
    <scope>NUCLEOTIDE SEQUENCE [LARGE SCALE GENOMIC DNA]</scope>
    <source>
        <strain evidence="2">Ve08.2h10</strain>
    </source>
</reference>
<protein>
    <submittedName>
        <fullName evidence="1">Uncharacterized protein</fullName>
    </submittedName>
</protein>